<dbReference type="RefSeq" id="WP_206724574.1">
    <property type="nucleotide sequence ID" value="NZ_CP071090.1"/>
</dbReference>
<keyword evidence="1" id="KW-1133">Transmembrane helix</keyword>
<evidence type="ECO:0000256" key="1">
    <source>
        <dbReference type="SAM" id="Phobius"/>
    </source>
</evidence>
<feature type="transmembrane region" description="Helical" evidence="1">
    <location>
        <begin position="89"/>
        <end position="107"/>
    </location>
</feature>
<proteinExistence type="predicted"/>
<sequence length="239" mass="25673">MVAEPFPRSKASADCLSGWRVSQVVLGLLPPEERAPAEAHVASCASCKQRVAAEHAQARAAAFEKVPEALLAAASAVPSRPERRAWWRWAPAFAFVPVLAVGVFLAVRSPPPVGRSDGTTMKGTVSLDVAVAREGALVVNGIPAEEVAGLRAGDRLRLRVQGAEASTWLILQGDEEGQWTPYFEGLAPQGGWLPMGITITPEGRTRMRFMACREKPPRGVPPEEVCKVRVYDWGMAGTP</sequence>
<dbReference type="Pfam" id="PF13490">
    <property type="entry name" value="zf-HC2"/>
    <property type="match status" value="1"/>
</dbReference>
<dbReference type="EMBL" id="CP071090">
    <property type="protein sequence ID" value="QSQ22998.1"/>
    <property type="molecule type" value="Genomic_DNA"/>
</dbReference>
<accession>A0ABX7NWB0</accession>
<dbReference type="InterPro" id="IPR027383">
    <property type="entry name" value="Znf_put"/>
</dbReference>
<name>A0ABX7NWB0_9BACT</name>
<keyword evidence="1" id="KW-0472">Membrane</keyword>
<evidence type="ECO:0000259" key="2">
    <source>
        <dbReference type="Pfam" id="PF13490"/>
    </source>
</evidence>
<evidence type="ECO:0000313" key="3">
    <source>
        <dbReference type="EMBL" id="QSQ22998.1"/>
    </source>
</evidence>
<gene>
    <name evidence="3" type="ORF">JY651_49260</name>
</gene>
<dbReference type="Gene3D" id="1.10.10.1320">
    <property type="entry name" value="Anti-sigma factor, zinc-finger domain"/>
    <property type="match status" value="1"/>
</dbReference>
<reference evidence="3 4" key="1">
    <citation type="submission" date="2021-02" db="EMBL/GenBank/DDBJ databases">
        <title>De Novo genome assembly of isolated myxobacteria.</title>
        <authorList>
            <person name="Stevens D.C."/>
        </authorList>
    </citation>
    <scope>NUCLEOTIDE SEQUENCE [LARGE SCALE GENOMIC DNA]</scope>
    <source>
        <strain evidence="4">SCPEA02</strain>
    </source>
</reference>
<keyword evidence="4" id="KW-1185">Reference proteome</keyword>
<keyword evidence="1" id="KW-0812">Transmembrane</keyword>
<feature type="domain" description="Putative zinc-finger" evidence="2">
    <location>
        <begin position="21"/>
        <end position="47"/>
    </location>
</feature>
<protein>
    <submittedName>
        <fullName evidence="3">Zf-HC2 domain-containing protein</fullName>
    </submittedName>
</protein>
<evidence type="ECO:0000313" key="4">
    <source>
        <dbReference type="Proteomes" id="UP000662747"/>
    </source>
</evidence>
<dbReference type="InterPro" id="IPR041916">
    <property type="entry name" value="Anti_sigma_zinc_sf"/>
</dbReference>
<dbReference type="Proteomes" id="UP000662747">
    <property type="component" value="Chromosome"/>
</dbReference>
<organism evidence="3 4">
    <name type="scientific">Pyxidicoccus parkwayensis</name>
    <dbReference type="NCBI Taxonomy" id="2813578"/>
    <lineage>
        <taxon>Bacteria</taxon>
        <taxon>Pseudomonadati</taxon>
        <taxon>Myxococcota</taxon>
        <taxon>Myxococcia</taxon>
        <taxon>Myxococcales</taxon>
        <taxon>Cystobacterineae</taxon>
        <taxon>Myxococcaceae</taxon>
        <taxon>Pyxidicoccus</taxon>
    </lineage>
</organism>